<keyword evidence="2" id="KW-1185">Reference proteome</keyword>
<sequence length="314" mass="35892">MNSIKVLVLKKHPGGMHLWNTLSKLSQKYGGYKINVSILREDGFGYEDIRKISPDVLFFSDSAGSPTVINDRELEAIQLYVTQNTGKSIIASYATFFYEETYHQTVLRYDNRKLLPLFGIKQDTQFFSIKNRSIKLKSCNKSGELLLNGINRNIQGYLSTQTVVGGWEQCLLDGAIIAQDFKSSSVIIQRTTPCYCAMYINSMPEYSDMNICCDSELVYRMITYCYKLSHSTLQTLCCQSINSTNKLKSLLKSANFEKAPSIPKHLFLSTCLHRFKFSQQKLKYFNDIGISSELTNLALFKTRKYSQTCSWKEP</sequence>
<reference evidence="1 2" key="1">
    <citation type="journal article" date="2019" name="PLoS Negl. Trop. Dis.">
        <title>Whole genome sequencing of Entamoeba nuttalli reveals mammalian host-related molecular signatures and a novel octapeptide-repeat surface protein.</title>
        <authorList>
            <person name="Tanaka M."/>
            <person name="Makiuchi T."/>
            <person name="Komiyama T."/>
            <person name="Shiina T."/>
            <person name="Osaki K."/>
            <person name="Tachibana H."/>
        </authorList>
    </citation>
    <scope>NUCLEOTIDE SEQUENCE [LARGE SCALE GENOMIC DNA]</scope>
    <source>
        <strain evidence="1 2">P19-061405</strain>
    </source>
</reference>
<evidence type="ECO:0000313" key="2">
    <source>
        <dbReference type="Proteomes" id="UP001628156"/>
    </source>
</evidence>
<dbReference type="Proteomes" id="UP001628156">
    <property type="component" value="Unassembled WGS sequence"/>
</dbReference>
<proteinExistence type="predicted"/>
<comment type="caution">
    <text evidence="1">The sequence shown here is derived from an EMBL/GenBank/DDBJ whole genome shotgun (WGS) entry which is preliminary data.</text>
</comment>
<evidence type="ECO:0008006" key="3">
    <source>
        <dbReference type="Google" id="ProtNLM"/>
    </source>
</evidence>
<accession>A0ABQ0DEW8</accession>
<protein>
    <recommendedName>
        <fullName evidence="3">Glutamine amidotransferase domain-containing protein</fullName>
    </recommendedName>
</protein>
<dbReference type="EMBL" id="BAAFRS010000080">
    <property type="protein sequence ID" value="GAB1221414.1"/>
    <property type="molecule type" value="Genomic_DNA"/>
</dbReference>
<organism evidence="1 2">
    <name type="scientific">Entamoeba nuttalli</name>
    <dbReference type="NCBI Taxonomy" id="412467"/>
    <lineage>
        <taxon>Eukaryota</taxon>
        <taxon>Amoebozoa</taxon>
        <taxon>Evosea</taxon>
        <taxon>Archamoebae</taxon>
        <taxon>Mastigamoebida</taxon>
        <taxon>Entamoebidae</taxon>
        <taxon>Entamoeba</taxon>
    </lineage>
</organism>
<name>A0ABQ0DEW8_9EUKA</name>
<gene>
    <name evidence="1" type="ORF">ENUP19_0080G0055</name>
</gene>
<evidence type="ECO:0000313" key="1">
    <source>
        <dbReference type="EMBL" id="GAB1221414.1"/>
    </source>
</evidence>